<name>A0A1S9DCB7_ASPOZ</name>
<dbReference type="VEuPathDB" id="FungiDB:AO090701001266"/>
<evidence type="ECO:0000313" key="4">
    <source>
        <dbReference type="Proteomes" id="UP000190312"/>
    </source>
</evidence>
<feature type="compositionally biased region" description="Polar residues" evidence="1">
    <location>
        <begin position="175"/>
        <end position="184"/>
    </location>
</feature>
<feature type="compositionally biased region" description="Polar residues" evidence="1">
    <location>
        <begin position="96"/>
        <end position="112"/>
    </location>
</feature>
<organism evidence="3 4">
    <name type="scientific">Aspergillus oryzae</name>
    <name type="common">Yellow koji mold</name>
    <dbReference type="NCBI Taxonomy" id="5062"/>
    <lineage>
        <taxon>Eukaryota</taxon>
        <taxon>Fungi</taxon>
        <taxon>Dikarya</taxon>
        <taxon>Ascomycota</taxon>
        <taxon>Pezizomycotina</taxon>
        <taxon>Eurotiomycetes</taxon>
        <taxon>Eurotiomycetidae</taxon>
        <taxon>Eurotiales</taxon>
        <taxon>Aspergillaceae</taxon>
        <taxon>Aspergillus</taxon>
        <taxon>Aspergillus subgen. Circumdati</taxon>
    </lineage>
</organism>
<evidence type="ECO:0000256" key="2">
    <source>
        <dbReference type="SAM" id="SignalP"/>
    </source>
</evidence>
<reference evidence="3 4" key="1">
    <citation type="submission" date="2016-10" db="EMBL/GenBank/DDBJ databases">
        <title>Genome sequencing of Aspergillus oryzae BCC7051.</title>
        <authorList>
            <person name="Thammarongtham C."/>
            <person name="Vorapreeda T."/>
            <person name="Nookaew I."/>
            <person name="Srisuk T."/>
            <person name="Land M."/>
            <person name="Jeennor S."/>
            <person name="Laoteng K."/>
        </authorList>
    </citation>
    <scope>NUCLEOTIDE SEQUENCE [LARGE SCALE GENOMIC DNA]</scope>
    <source>
        <strain evidence="3 4">BCC7051</strain>
    </source>
</reference>
<accession>A0A1S9DCB7</accession>
<dbReference type="Proteomes" id="UP000190312">
    <property type="component" value="Unassembled WGS sequence"/>
</dbReference>
<protein>
    <recommendedName>
        <fullName evidence="5">Transcription factor domain-containing protein</fullName>
    </recommendedName>
</protein>
<evidence type="ECO:0000313" key="3">
    <source>
        <dbReference type="EMBL" id="OOO06742.1"/>
    </source>
</evidence>
<feature type="signal peptide" evidence="2">
    <location>
        <begin position="1"/>
        <end position="18"/>
    </location>
</feature>
<keyword evidence="2" id="KW-0732">Signal</keyword>
<gene>
    <name evidence="3" type="ORF">OAory_01089450</name>
</gene>
<comment type="caution">
    <text evidence="3">The sequence shown here is derived from an EMBL/GenBank/DDBJ whole genome shotgun (WGS) entry which is preliminary data.</text>
</comment>
<dbReference type="EMBL" id="MKZY01000007">
    <property type="protein sequence ID" value="OOO06742.1"/>
    <property type="molecule type" value="Genomic_DNA"/>
</dbReference>
<sequence length="451" mass="50475">MAPSGVGWEFLFVSFALAITGKAIIARQGLPRSLIVIEDYSTIQKHFSDKSYLTLFGLGSRSSSPRRGNAPPDKRLLLEIIDRLKRLEEQVGLENTPETENNGDDSMSISSVGSEAPRAISLDKDPAQVVPSVIRDITSTALEGYNTDLAWKAFSHTCRISKTLGYFSVDETPSEGDNQPSTPAGTPLHEAEVERNRKRFVFWHILRTDSLFRKSFGKPTLIPAGSWKVHFPDPTINGVDDKSSRFIQIHFLISMRLGLIVRKYLDWIDSGPDPDPVSHDAIIHTYIDEVQSILSDWDTASLLRTLSNYVDSWLCIDVLVGSYEILIVLHLSKKCDHGHLLPYEAVNLARKSLKIFQSLLGSTSQAFWGISPITMYQFLPFFILCLDIICNPDHENLDEDLGTVAWVCDYVKMAAEGRVELKPVMIIIKEMVTACQKAEMDRLARSVTTGE</sequence>
<evidence type="ECO:0008006" key="5">
    <source>
        <dbReference type="Google" id="ProtNLM"/>
    </source>
</evidence>
<evidence type="ECO:0000256" key="1">
    <source>
        <dbReference type="SAM" id="MobiDB-lite"/>
    </source>
</evidence>
<proteinExistence type="predicted"/>
<dbReference type="CDD" id="cd12148">
    <property type="entry name" value="fungal_TF_MHR"/>
    <property type="match status" value="1"/>
</dbReference>
<dbReference type="AlphaFoldDB" id="A0A1S9DCB7"/>
<feature type="region of interest" description="Disordered" evidence="1">
    <location>
        <begin position="91"/>
        <end position="112"/>
    </location>
</feature>
<feature type="chain" id="PRO_5012639577" description="Transcription factor domain-containing protein" evidence="2">
    <location>
        <begin position="19"/>
        <end position="451"/>
    </location>
</feature>
<feature type="region of interest" description="Disordered" evidence="1">
    <location>
        <begin position="171"/>
        <end position="190"/>
    </location>
</feature>
<dbReference type="OrthoDB" id="2740448at2759"/>